<keyword evidence="7" id="KW-1185">Reference proteome</keyword>
<proteinExistence type="predicted"/>
<feature type="domain" description="OmpA-like" evidence="3">
    <location>
        <begin position="79"/>
        <end position="218"/>
    </location>
</feature>
<dbReference type="Pfam" id="PF00691">
    <property type="entry name" value="OmpA"/>
    <property type="match status" value="1"/>
</dbReference>
<dbReference type="PROSITE" id="PS51123">
    <property type="entry name" value="OMPA_2"/>
    <property type="match status" value="1"/>
</dbReference>
<dbReference type="EMBL" id="LXTW01000001">
    <property type="protein sequence ID" value="OBX88319.1"/>
    <property type="molecule type" value="Genomic_DNA"/>
</dbReference>
<dbReference type="SUPFAM" id="SSF103088">
    <property type="entry name" value="OmpA-like"/>
    <property type="match status" value="1"/>
</dbReference>
<name>A0A1B8QSY3_MORNO</name>
<evidence type="ECO:0000259" key="3">
    <source>
        <dbReference type="PROSITE" id="PS51123"/>
    </source>
</evidence>
<dbReference type="PANTHER" id="PTHR30329">
    <property type="entry name" value="STATOR ELEMENT OF FLAGELLAR MOTOR COMPLEX"/>
    <property type="match status" value="1"/>
</dbReference>
<dbReference type="InterPro" id="IPR050330">
    <property type="entry name" value="Bact_OuterMem_StrucFunc"/>
</dbReference>
<accession>A0A1B8QSY3</accession>
<evidence type="ECO:0000313" key="7">
    <source>
        <dbReference type="Proteomes" id="UP000594834"/>
    </source>
</evidence>
<gene>
    <name evidence="4" type="ORF">A7456_00170</name>
    <name evidence="5" type="ORF">I6G26_00795</name>
</gene>
<dbReference type="InterPro" id="IPR006665">
    <property type="entry name" value="OmpA-like"/>
</dbReference>
<sequence>MRRSVPTTQNNHDDGHYWISISDLMTSLLFIFIIILAYTIHSFNKKSDRFEESFHSRSELLTDLQSTLNQKNINVDIDPKNGNMRIKSDAFFDVGSADLNPEGQTVIIIITQEIKQQMQNEKYKKAIDTIFIEGHTDDVPIMANYGRRWTNMELSAQRAINTYLMMDSGANIKEMINRDGRYLFSYSGYAESRPISDNDSEQGRAKNRRIELFFALTSPKLEE</sequence>
<dbReference type="AlphaFoldDB" id="A0A1B8QSY3"/>
<organism evidence="4 6">
    <name type="scientific">Moraxella nonliquefaciens</name>
    <dbReference type="NCBI Taxonomy" id="478"/>
    <lineage>
        <taxon>Bacteria</taxon>
        <taxon>Pseudomonadati</taxon>
        <taxon>Pseudomonadota</taxon>
        <taxon>Gammaproteobacteria</taxon>
        <taxon>Moraxellales</taxon>
        <taxon>Moraxellaceae</taxon>
        <taxon>Moraxella</taxon>
    </lineage>
</organism>
<evidence type="ECO:0000313" key="6">
    <source>
        <dbReference type="Proteomes" id="UP000092575"/>
    </source>
</evidence>
<dbReference type="GO" id="GO:0016020">
    <property type="term" value="C:membrane"/>
    <property type="evidence" value="ECO:0007669"/>
    <property type="project" value="UniProtKB-UniRule"/>
</dbReference>
<dbReference type="Gene3D" id="3.30.1330.60">
    <property type="entry name" value="OmpA-like domain"/>
    <property type="match status" value="1"/>
</dbReference>
<dbReference type="PANTHER" id="PTHR30329:SF20">
    <property type="entry name" value="EXPORTED PROTEIN"/>
    <property type="match status" value="1"/>
</dbReference>
<evidence type="ECO:0000313" key="4">
    <source>
        <dbReference type="EMBL" id="OBX88319.1"/>
    </source>
</evidence>
<protein>
    <submittedName>
        <fullName evidence="5">OmpA family protein</fullName>
    </submittedName>
</protein>
<dbReference type="Proteomes" id="UP000594834">
    <property type="component" value="Chromosome"/>
</dbReference>
<evidence type="ECO:0000313" key="5">
    <source>
        <dbReference type="EMBL" id="QPT44628.1"/>
    </source>
</evidence>
<evidence type="ECO:0000256" key="2">
    <source>
        <dbReference type="SAM" id="Phobius"/>
    </source>
</evidence>
<dbReference type="RefSeq" id="WP_067006287.1">
    <property type="nucleotide sequence ID" value="NZ_CP065728.1"/>
</dbReference>
<dbReference type="EMBL" id="CP065728">
    <property type="protein sequence ID" value="QPT44628.1"/>
    <property type="molecule type" value="Genomic_DNA"/>
</dbReference>
<evidence type="ECO:0000256" key="1">
    <source>
        <dbReference type="PROSITE-ProRule" id="PRU00473"/>
    </source>
</evidence>
<keyword evidence="2" id="KW-1133">Transmembrane helix</keyword>
<reference evidence="4 6" key="1">
    <citation type="submission" date="2016-05" db="EMBL/GenBank/DDBJ databases">
        <title>Draft genome sequence of Moraxella nonliquefaciens CCUG 348T.</title>
        <authorList>
            <person name="Salva-Serra F."/>
            <person name="Engstrom-Jakobsson H."/>
            <person name="Thorell K."/>
            <person name="Gonzales-Siles L."/>
            <person name="Karlsson R."/>
            <person name="Boulund F."/>
            <person name="Engstrand L."/>
            <person name="Kristiansson E."/>
            <person name="Moore E."/>
        </authorList>
    </citation>
    <scope>NUCLEOTIDE SEQUENCE [LARGE SCALE GENOMIC DNA]</scope>
    <source>
        <strain evidence="4 6">CCUG 348</strain>
    </source>
</reference>
<keyword evidence="1 2" id="KW-0472">Membrane</keyword>
<reference evidence="5 7" key="2">
    <citation type="submission" date="2020-12" db="EMBL/GenBank/DDBJ databases">
        <title>FDA dAtabase for Regulatory Grade micrObial Sequences (FDA-ARGOS): Supporting development and validation of Infectious Disease Dx tests.</title>
        <authorList>
            <person name="Sproer C."/>
            <person name="Gronow S."/>
            <person name="Severitt S."/>
            <person name="Schroder I."/>
            <person name="Tallon L."/>
            <person name="Sadzewicz L."/>
            <person name="Zhao X."/>
            <person name="Boylan J."/>
            <person name="Ott S."/>
            <person name="Bowen H."/>
            <person name="Vavikolanu K."/>
            <person name="Mehta A."/>
            <person name="Aluvathingal J."/>
            <person name="Nadendla S."/>
            <person name="Lowell S."/>
            <person name="Myers T."/>
            <person name="Yan Y."/>
            <person name="Sichtig H."/>
        </authorList>
    </citation>
    <scope>NUCLEOTIDE SEQUENCE [LARGE SCALE GENOMIC DNA]</scope>
    <source>
        <strain evidence="5 7">FDAARGOS_869</strain>
    </source>
</reference>
<dbReference type="InterPro" id="IPR036737">
    <property type="entry name" value="OmpA-like_sf"/>
</dbReference>
<dbReference type="STRING" id="478.A7456_00170"/>
<feature type="transmembrane region" description="Helical" evidence="2">
    <location>
        <begin position="17"/>
        <end position="40"/>
    </location>
</feature>
<keyword evidence="2" id="KW-0812">Transmembrane</keyword>
<dbReference type="Proteomes" id="UP000092575">
    <property type="component" value="Unassembled WGS sequence"/>
</dbReference>
<dbReference type="CDD" id="cd07185">
    <property type="entry name" value="OmpA_C-like"/>
    <property type="match status" value="1"/>
</dbReference>